<dbReference type="InterPro" id="IPR004588">
    <property type="entry name" value="IspG_bac-typ"/>
</dbReference>
<dbReference type="FunFam" id="3.30.413.10:FF:000012">
    <property type="entry name" value="4-hydroxy-3-methylbut-2-en-1-yl diphosphate synthase (flavodoxin)"/>
    <property type="match status" value="1"/>
</dbReference>
<evidence type="ECO:0000256" key="4">
    <source>
        <dbReference type="ARBA" id="ARBA00023004"/>
    </source>
</evidence>
<dbReference type="EC" id="1.17.7.3" evidence="7"/>
<dbReference type="Pfam" id="PF26540">
    <property type="entry name" value="GcpE_C"/>
    <property type="match status" value="1"/>
</dbReference>
<keyword evidence="5 7" id="KW-0411">Iron-sulfur</keyword>
<dbReference type="NCBIfam" id="NF001540">
    <property type="entry name" value="PRK00366.1"/>
    <property type="match status" value="1"/>
</dbReference>
<dbReference type="Pfam" id="PF04551">
    <property type="entry name" value="GcpE"/>
    <property type="match status" value="1"/>
</dbReference>
<feature type="binding site" evidence="7">
    <location>
        <position position="302"/>
    </location>
    <ligand>
        <name>[4Fe-4S] cluster</name>
        <dbReference type="ChEBI" id="CHEBI:49883"/>
    </ligand>
</feature>
<evidence type="ECO:0000313" key="11">
    <source>
        <dbReference type="Proteomes" id="UP000826722"/>
    </source>
</evidence>
<keyword evidence="3 7" id="KW-0560">Oxidoreductase</keyword>
<dbReference type="Gene3D" id="3.20.20.20">
    <property type="entry name" value="Dihydropteroate synthase-like"/>
    <property type="match status" value="1"/>
</dbReference>
<evidence type="ECO:0000313" key="10">
    <source>
        <dbReference type="EMBL" id="BCM25259.1"/>
    </source>
</evidence>
<dbReference type="GO" id="GO:0005506">
    <property type="term" value="F:iron ion binding"/>
    <property type="evidence" value="ECO:0007669"/>
    <property type="project" value="InterPro"/>
</dbReference>
<evidence type="ECO:0000256" key="2">
    <source>
        <dbReference type="ARBA" id="ARBA00022723"/>
    </source>
</evidence>
<feature type="binding site" evidence="7">
    <location>
        <position position="355"/>
    </location>
    <ligand>
        <name>[4Fe-4S] cluster</name>
        <dbReference type="ChEBI" id="CHEBI:49883"/>
    </ligand>
</feature>
<feature type="domain" description="IspG TIM-barrel" evidence="8">
    <location>
        <begin position="14"/>
        <end position="283"/>
    </location>
</feature>
<accession>A0A8D5JWM9</accession>
<comment type="function">
    <text evidence="7">Converts 2C-methyl-D-erythritol 2,4-cyclodiphosphate (ME-2,4cPP) into 1-hydroxy-2-methyl-2-(E)-butenyl 4-diphosphate.</text>
</comment>
<evidence type="ECO:0000259" key="9">
    <source>
        <dbReference type="Pfam" id="PF26540"/>
    </source>
</evidence>
<evidence type="ECO:0000259" key="8">
    <source>
        <dbReference type="Pfam" id="PF04551"/>
    </source>
</evidence>
<comment type="cofactor">
    <cofactor evidence="7">
        <name>[4Fe-4S] cluster</name>
        <dbReference type="ChEBI" id="CHEBI:49883"/>
    </cofactor>
    <text evidence="7">Binds 1 [4Fe-4S] cluster.</text>
</comment>
<evidence type="ECO:0000256" key="3">
    <source>
        <dbReference type="ARBA" id="ARBA00023002"/>
    </source>
</evidence>
<dbReference type="GO" id="GO:0141197">
    <property type="term" value="F:4-hydroxy-3-methylbut-2-enyl-diphosphate synthase activity (flavodoxin)"/>
    <property type="evidence" value="ECO:0007669"/>
    <property type="project" value="UniProtKB-EC"/>
</dbReference>
<dbReference type="InterPro" id="IPR058578">
    <property type="entry name" value="IspG_TIM"/>
</dbReference>
<dbReference type="NCBIfam" id="TIGR00612">
    <property type="entry name" value="ispG_gcpE"/>
    <property type="match status" value="1"/>
</dbReference>
<dbReference type="AlphaFoldDB" id="A0A8D5JWM9"/>
<dbReference type="GO" id="GO:0051539">
    <property type="term" value="F:4 iron, 4 sulfur cluster binding"/>
    <property type="evidence" value="ECO:0007669"/>
    <property type="project" value="UniProtKB-UniRule"/>
</dbReference>
<dbReference type="HAMAP" id="MF_00159">
    <property type="entry name" value="IspG"/>
    <property type="match status" value="1"/>
</dbReference>
<dbReference type="GO" id="GO:0019288">
    <property type="term" value="P:isopentenyl diphosphate biosynthetic process, methylerythritol 4-phosphate pathway"/>
    <property type="evidence" value="ECO:0007669"/>
    <property type="project" value="UniProtKB-UniRule"/>
</dbReference>
<feature type="binding site" evidence="7">
    <location>
        <position position="348"/>
    </location>
    <ligand>
        <name>[4Fe-4S] cluster</name>
        <dbReference type="ChEBI" id="CHEBI:49883"/>
    </ligand>
</feature>
<keyword evidence="1 7" id="KW-0004">4Fe-4S</keyword>
<comment type="pathway">
    <text evidence="7">Isoprenoid biosynthesis; isopentenyl diphosphate biosynthesis via DXP pathway; isopentenyl diphosphate from 1-deoxy-D-xylulose 5-phosphate: step 5/6.</text>
</comment>
<comment type="catalytic activity">
    <reaction evidence="7">
        <text>(2E)-4-hydroxy-3-methylbut-2-enyl diphosphate + oxidized [flavodoxin] + H2O + 2 H(+) = 2-C-methyl-D-erythritol 2,4-cyclic diphosphate + reduced [flavodoxin]</text>
        <dbReference type="Rhea" id="RHEA:43604"/>
        <dbReference type="Rhea" id="RHEA-COMP:10622"/>
        <dbReference type="Rhea" id="RHEA-COMP:10623"/>
        <dbReference type="ChEBI" id="CHEBI:15377"/>
        <dbReference type="ChEBI" id="CHEBI:15378"/>
        <dbReference type="ChEBI" id="CHEBI:57618"/>
        <dbReference type="ChEBI" id="CHEBI:58210"/>
        <dbReference type="ChEBI" id="CHEBI:58483"/>
        <dbReference type="ChEBI" id="CHEBI:128753"/>
        <dbReference type="EC" id="1.17.7.3"/>
    </reaction>
</comment>
<dbReference type="InterPro" id="IPR011005">
    <property type="entry name" value="Dihydropteroate_synth-like_sf"/>
</dbReference>
<dbReference type="Gene3D" id="3.30.413.10">
    <property type="entry name" value="Sulfite Reductase Hemoprotein, domain 1"/>
    <property type="match status" value="1"/>
</dbReference>
<dbReference type="EMBL" id="AP024110">
    <property type="protein sequence ID" value="BCM25259.1"/>
    <property type="molecule type" value="Genomic_DNA"/>
</dbReference>
<dbReference type="GO" id="GO:0046429">
    <property type="term" value="F:4-hydroxy-3-methylbut-2-en-1-yl diphosphate synthase activity (ferredoxin)"/>
    <property type="evidence" value="ECO:0007669"/>
    <property type="project" value="UniProtKB-UniRule"/>
</dbReference>
<dbReference type="InterPro" id="IPR058579">
    <property type="entry name" value="IspG_C"/>
</dbReference>
<evidence type="ECO:0000256" key="5">
    <source>
        <dbReference type="ARBA" id="ARBA00023014"/>
    </source>
</evidence>
<protein>
    <recommendedName>
        <fullName evidence="7">4-hydroxy-3-methylbut-2-en-1-yl diphosphate synthase (flavodoxin)</fullName>
        <ecNumber evidence="7">1.17.7.3</ecNumber>
    </recommendedName>
    <alternativeName>
        <fullName evidence="7">1-hydroxy-2-methyl-2-(E)-butenyl 4-diphosphate synthase</fullName>
    </alternativeName>
</protein>
<keyword evidence="2 7" id="KW-0479">Metal-binding</keyword>
<evidence type="ECO:0000256" key="6">
    <source>
        <dbReference type="ARBA" id="ARBA00023229"/>
    </source>
</evidence>
<dbReference type="Proteomes" id="UP000826722">
    <property type="component" value="Chromosome"/>
</dbReference>
<keyword evidence="6 7" id="KW-0414">Isoprene biosynthesis</keyword>
<keyword evidence="11" id="KW-1185">Reference proteome</keyword>
<dbReference type="KEGG" id="mpau:ZMTM_15180"/>
<sequence>MVSQFSTIPRRQSQQVAIGHVLVGSESPVVVQSMTNTDTADADGTARQVFELWQAGSELVRITVNSPEAAAQVGLIRRKLDAMGCNVPLIGDFHYNGHKLLAQYPDCAEALAKYRINPGNVGKGSKRDEQFAAMIETAIQYNKPVRIGVNWGSLDQEKMARMMDENAQSANPLSSDALMREALIQSALESAAQAEAIGLASDKIIISCKVSNVQDLVTVYGDLGARCNYPLHLGLTEAGMGSKGIVASTAALSLLLQQGIGDTIRVSLTPQPGESRTTEVVVAQEILQTMGIRSFTPLVTACPGCGRTTSTYFQELAQKIQRYLREQMPIWRSQYPGVETMSVAVMGCVVNGPGESKLANIGISLPGTGETPVAPVFVDGEKTVTLKGDAIAEEFQVIVENYVQKNYVEGGKLRQAHTLPTSIKEYKTIPLKAIS</sequence>
<dbReference type="PIRSF" id="PIRSF004640">
    <property type="entry name" value="IspG"/>
    <property type="match status" value="1"/>
</dbReference>
<feature type="domain" description="IspG C-terminal" evidence="9">
    <location>
        <begin position="299"/>
        <end position="400"/>
    </location>
</feature>
<evidence type="ECO:0000256" key="7">
    <source>
        <dbReference type="HAMAP-Rule" id="MF_00159"/>
    </source>
</evidence>
<dbReference type="GO" id="GO:0016114">
    <property type="term" value="P:terpenoid biosynthetic process"/>
    <property type="evidence" value="ECO:0007669"/>
    <property type="project" value="InterPro"/>
</dbReference>
<comment type="similarity">
    <text evidence="7">Belongs to the IspG family.</text>
</comment>
<dbReference type="PANTHER" id="PTHR30454:SF0">
    <property type="entry name" value="4-HYDROXY-3-METHYLBUT-2-EN-1-YL DIPHOSPHATE SYNTHASE (FERREDOXIN), CHLOROPLASTIC"/>
    <property type="match status" value="1"/>
</dbReference>
<dbReference type="InterPro" id="IPR045854">
    <property type="entry name" value="NO2/SO3_Rdtase_4Fe4S_sf"/>
</dbReference>
<proteinExistence type="inferred from homology"/>
<reference evidence="10" key="1">
    <citation type="journal article" date="2021" name="Arch. Microbiol.">
        <title>Methyloradius palustris gen. nov., sp. nov., a methanol-oxidizing bacterium isolated from snow.</title>
        <authorList>
            <person name="Miyadera T."/>
            <person name="Kojima H."/>
            <person name="Fukui M."/>
        </authorList>
    </citation>
    <scope>NUCLEOTIDE SEQUENCE</scope>
    <source>
        <strain evidence="10">Zm11</strain>
    </source>
</reference>
<evidence type="ECO:0000256" key="1">
    <source>
        <dbReference type="ARBA" id="ARBA00022485"/>
    </source>
</evidence>
<dbReference type="RefSeq" id="WP_221763367.1">
    <property type="nucleotide sequence ID" value="NZ_AP024110.1"/>
</dbReference>
<gene>
    <name evidence="7 10" type="primary">ispG</name>
    <name evidence="10" type="ORF">ZMTM_15180</name>
</gene>
<organism evidence="10 11">
    <name type="scientific">Methyloradius palustris</name>
    <dbReference type="NCBI Taxonomy" id="2778876"/>
    <lineage>
        <taxon>Bacteria</taxon>
        <taxon>Pseudomonadati</taxon>
        <taxon>Pseudomonadota</taxon>
        <taxon>Betaproteobacteria</taxon>
        <taxon>Nitrosomonadales</taxon>
        <taxon>Methylophilaceae</taxon>
        <taxon>Methyloradius</taxon>
    </lineage>
</organism>
<name>A0A8D5JWM9_9PROT</name>
<dbReference type="InterPro" id="IPR016425">
    <property type="entry name" value="IspG_bac"/>
</dbReference>
<feature type="binding site" evidence="7">
    <location>
        <position position="305"/>
    </location>
    <ligand>
        <name>[4Fe-4S] cluster</name>
        <dbReference type="ChEBI" id="CHEBI:49883"/>
    </ligand>
</feature>
<keyword evidence="4 7" id="KW-0408">Iron</keyword>
<dbReference type="UniPathway" id="UPA00056">
    <property type="reaction ID" value="UER00096"/>
</dbReference>
<dbReference type="PANTHER" id="PTHR30454">
    <property type="entry name" value="4-HYDROXY-3-METHYLBUT-2-EN-1-YL DIPHOSPHATE SYNTHASE"/>
    <property type="match status" value="1"/>
</dbReference>